<dbReference type="SUPFAM" id="SSF160574">
    <property type="entry name" value="BT0923-like"/>
    <property type="match status" value="1"/>
</dbReference>
<evidence type="ECO:0000313" key="3">
    <source>
        <dbReference type="Proteomes" id="UP001211005"/>
    </source>
</evidence>
<reference evidence="2 3" key="1">
    <citation type="submission" date="2022-12" db="EMBL/GenBank/DDBJ databases">
        <title>Hymenobacter canadensis sp. nov. isolated from lake water of the Cambridge Bay, Canada.</title>
        <authorList>
            <person name="Kim W.H."/>
            <person name="Lee Y.M."/>
        </authorList>
    </citation>
    <scope>NUCLEOTIDE SEQUENCE [LARGE SCALE GENOMIC DNA]</scope>
    <source>
        <strain evidence="2 3">PAMC 29467</strain>
        <plasmid evidence="2 3">unnamed1</plasmid>
    </source>
</reference>
<gene>
    <name evidence="2" type="ORF">O3303_19880</name>
</gene>
<accession>A0ABY7LXK0</accession>
<organism evidence="2 3">
    <name type="scientific">Hymenobacter canadensis</name>
    <dbReference type="NCBI Taxonomy" id="2999067"/>
    <lineage>
        <taxon>Bacteria</taxon>
        <taxon>Pseudomonadati</taxon>
        <taxon>Bacteroidota</taxon>
        <taxon>Cytophagia</taxon>
        <taxon>Cytophagales</taxon>
        <taxon>Hymenobacteraceae</taxon>
        <taxon>Hymenobacter</taxon>
    </lineage>
</organism>
<feature type="signal peptide" evidence="1">
    <location>
        <begin position="1"/>
        <end position="19"/>
    </location>
</feature>
<sequence>MKISLLLFAALLWAPALHAQALPDAQVPPLAFVALQQLYPQARNVKWRKVRTGYQASYMQSQTRRLVRFSANGDVEATGTNTAVGALPLPIRRTLTTHYPSRTICQATEVTNARTGGITYEMATCESAISSTIILTANGLKVPRARRP</sequence>
<keyword evidence="1" id="KW-0732">Signal</keyword>
<dbReference type="Gene3D" id="3.10.450.360">
    <property type="match status" value="1"/>
</dbReference>
<evidence type="ECO:0000313" key="2">
    <source>
        <dbReference type="EMBL" id="WBA44152.1"/>
    </source>
</evidence>
<dbReference type="RefSeq" id="WP_269562184.1">
    <property type="nucleotide sequence ID" value="NZ_CP114768.1"/>
</dbReference>
<proteinExistence type="predicted"/>
<feature type="chain" id="PRO_5045897699" description="Beta-lactamase-inhibitor-like PepSY-like domain-containing protein" evidence="1">
    <location>
        <begin position="20"/>
        <end position="148"/>
    </location>
</feature>
<dbReference type="EMBL" id="CP114768">
    <property type="protein sequence ID" value="WBA44152.1"/>
    <property type="molecule type" value="Genomic_DNA"/>
</dbReference>
<evidence type="ECO:0008006" key="4">
    <source>
        <dbReference type="Google" id="ProtNLM"/>
    </source>
</evidence>
<dbReference type="Proteomes" id="UP001211005">
    <property type="component" value="Plasmid unnamed1"/>
</dbReference>
<keyword evidence="3" id="KW-1185">Reference proteome</keyword>
<keyword evidence="2" id="KW-0614">Plasmid</keyword>
<geneLocation type="plasmid" evidence="2 3">
    <name>unnamed1</name>
</geneLocation>
<protein>
    <recommendedName>
        <fullName evidence="4">Beta-lactamase-inhibitor-like PepSY-like domain-containing protein</fullName>
    </recommendedName>
</protein>
<name>A0ABY7LXK0_9BACT</name>
<evidence type="ECO:0000256" key="1">
    <source>
        <dbReference type="SAM" id="SignalP"/>
    </source>
</evidence>